<comment type="caution">
    <text evidence="1">The sequence shown here is derived from an EMBL/GenBank/DDBJ whole genome shotgun (WGS) entry which is preliminary data.</text>
</comment>
<reference evidence="2" key="1">
    <citation type="submission" date="2017-10" db="EMBL/GenBank/DDBJ databases">
        <title>Rapid genome shrinkage in a self-fertile nematode reveals novel sperm competition proteins.</title>
        <authorList>
            <person name="Yin D."/>
            <person name="Schwarz E.M."/>
            <person name="Thomas C.G."/>
            <person name="Felde R.L."/>
            <person name="Korf I.F."/>
            <person name="Cutter A.D."/>
            <person name="Schartner C.M."/>
            <person name="Ralston E.J."/>
            <person name="Meyer B.J."/>
            <person name="Haag E.S."/>
        </authorList>
    </citation>
    <scope>NUCLEOTIDE SEQUENCE [LARGE SCALE GENOMIC DNA]</scope>
    <source>
        <strain evidence="2">JU1422</strain>
    </source>
</reference>
<accession>A0A2G5UQK9</accession>
<evidence type="ECO:0000313" key="1">
    <source>
        <dbReference type="EMBL" id="PIC41808.1"/>
    </source>
</evidence>
<keyword evidence="2" id="KW-1185">Reference proteome</keyword>
<dbReference type="Proteomes" id="UP000230233">
    <property type="component" value="Chromosome III"/>
</dbReference>
<name>A0A2G5UQK9_9PELO</name>
<evidence type="ECO:0000313" key="2">
    <source>
        <dbReference type="Proteomes" id="UP000230233"/>
    </source>
</evidence>
<dbReference type="EMBL" id="PDUG01000003">
    <property type="protein sequence ID" value="PIC41808.1"/>
    <property type="molecule type" value="Genomic_DNA"/>
</dbReference>
<gene>
    <name evidence="1" type="primary">Cnig_chr_III.g9098</name>
    <name evidence="1" type="ORF">B9Z55_009098</name>
</gene>
<organism evidence="1 2">
    <name type="scientific">Caenorhabditis nigoni</name>
    <dbReference type="NCBI Taxonomy" id="1611254"/>
    <lineage>
        <taxon>Eukaryota</taxon>
        <taxon>Metazoa</taxon>
        <taxon>Ecdysozoa</taxon>
        <taxon>Nematoda</taxon>
        <taxon>Chromadorea</taxon>
        <taxon>Rhabditida</taxon>
        <taxon>Rhabditina</taxon>
        <taxon>Rhabditomorpha</taxon>
        <taxon>Rhabditoidea</taxon>
        <taxon>Rhabditidae</taxon>
        <taxon>Peloderinae</taxon>
        <taxon>Caenorhabditis</taxon>
    </lineage>
</organism>
<protein>
    <submittedName>
        <fullName evidence="1">Uncharacterized protein</fullName>
    </submittedName>
</protein>
<proteinExistence type="predicted"/>
<sequence length="74" mass="8602">MPKKVFPQWGSNQQSHSQCVTLLPQHHTALFHSHVRVEKSRRNTLGKPESGGRHIYKISELRRAMKTVFTTLYC</sequence>
<dbReference type="AlphaFoldDB" id="A0A2G5UQK9"/>